<proteinExistence type="predicted"/>
<dbReference type="HOGENOM" id="CLU_000604_1_2_7"/>
<evidence type="ECO:0000256" key="4">
    <source>
        <dbReference type="SAM" id="MobiDB-lite"/>
    </source>
</evidence>
<evidence type="ECO:0000256" key="1">
    <source>
        <dbReference type="ARBA" id="ARBA00022448"/>
    </source>
</evidence>
<organism evidence="6 7">
    <name type="scientific">Haliangium ochraceum (strain DSM 14365 / JCM 11303 / SMP-2)</name>
    <dbReference type="NCBI Taxonomy" id="502025"/>
    <lineage>
        <taxon>Bacteria</taxon>
        <taxon>Pseudomonadati</taxon>
        <taxon>Myxococcota</taxon>
        <taxon>Polyangia</taxon>
        <taxon>Haliangiales</taxon>
        <taxon>Kofleriaceae</taxon>
        <taxon>Haliangium</taxon>
    </lineage>
</organism>
<keyword evidence="3" id="KW-0067">ATP-binding</keyword>
<dbReference type="GO" id="GO:0005524">
    <property type="term" value="F:ATP binding"/>
    <property type="evidence" value="ECO:0007669"/>
    <property type="project" value="UniProtKB-KW"/>
</dbReference>
<feature type="region of interest" description="Disordered" evidence="4">
    <location>
        <begin position="322"/>
        <end position="367"/>
    </location>
</feature>
<dbReference type="InterPro" id="IPR027417">
    <property type="entry name" value="P-loop_NTPase"/>
</dbReference>
<evidence type="ECO:0000256" key="3">
    <source>
        <dbReference type="ARBA" id="ARBA00022840"/>
    </source>
</evidence>
<dbReference type="AlphaFoldDB" id="D0LIR0"/>
<dbReference type="Pfam" id="PF00005">
    <property type="entry name" value="ABC_tran"/>
    <property type="match status" value="1"/>
</dbReference>
<dbReference type="Gene3D" id="3.40.50.300">
    <property type="entry name" value="P-loop containing nucleotide triphosphate hydrolases"/>
    <property type="match status" value="1"/>
</dbReference>
<dbReference type="InterPro" id="IPR003593">
    <property type="entry name" value="AAA+_ATPase"/>
</dbReference>
<dbReference type="Proteomes" id="UP000001880">
    <property type="component" value="Chromosome"/>
</dbReference>
<feature type="domain" description="ABC transporter" evidence="5">
    <location>
        <begin position="5"/>
        <end position="239"/>
    </location>
</feature>
<reference evidence="6 7" key="1">
    <citation type="journal article" date="2010" name="Stand. Genomic Sci.">
        <title>Complete genome sequence of Haliangium ochraceum type strain (SMP-2).</title>
        <authorList>
            <consortium name="US DOE Joint Genome Institute (JGI-PGF)"/>
            <person name="Ivanova N."/>
            <person name="Daum C."/>
            <person name="Lang E."/>
            <person name="Abt B."/>
            <person name="Kopitz M."/>
            <person name="Saunders E."/>
            <person name="Lapidus A."/>
            <person name="Lucas S."/>
            <person name="Glavina Del Rio T."/>
            <person name="Nolan M."/>
            <person name="Tice H."/>
            <person name="Copeland A."/>
            <person name="Cheng J.F."/>
            <person name="Chen F."/>
            <person name="Bruce D."/>
            <person name="Goodwin L."/>
            <person name="Pitluck S."/>
            <person name="Mavromatis K."/>
            <person name="Pati A."/>
            <person name="Mikhailova N."/>
            <person name="Chen A."/>
            <person name="Palaniappan K."/>
            <person name="Land M."/>
            <person name="Hauser L."/>
            <person name="Chang Y.J."/>
            <person name="Jeffries C.D."/>
            <person name="Detter J.C."/>
            <person name="Brettin T."/>
            <person name="Rohde M."/>
            <person name="Goker M."/>
            <person name="Bristow J."/>
            <person name="Markowitz V."/>
            <person name="Eisen J.A."/>
            <person name="Hugenholtz P."/>
            <person name="Kyrpides N.C."/>
            <person name="Klenk H.P."/>
        </authorList>
    </citation>
    <scope>NUCLEOTIDE SEQUENCE [LARGE SCALE GENOMIC DNA]</scope>
    <source>
        <strain evidence="7">DSM 14365 / CIP 107738 / JCM 11303 / AJ 13395 / SMP-2</strain>
    </source>
</reference>
<dbReference type="RefSeq" id="WP_012825566.1">
    <property type="nucleotide sequence ID" value="NC_013440.1"/>
</dbReference>
<dbReference type="PROSITE" id="PS50893">
    <property type="entry name" value="ABC_TRANSPORTER_2"/>
    <property type="match status" value="1"/>
</dbReference>
<feature type="compositionally biased region" description="Basic and acidic residues" evidence="4">
    <location>
        <begin position="346"/>
        <end position="367"/>
    </location>
</feature>
<dbReference type="InterPro" id="IPR003439">
    <property type="entry name" value="ABC_transporter-like_ATP-bd"/>
</dbReference>
<keyword evidence="1" id="KW-0813">Transport</keyword>
<keyword evidence="2" id="KW-0547">Nucleotide-binding</keyword>
<dbReference type="PANTHER" id="PTHR42939">
    <property type="entry name" value="ABC TRANSPORTER ATP-BINDING PROTEIN ALBC-RELATED"/>
    <property type="match status" value="1"/>
</dbReference>
<dbReference type="InterPro" id="IPR017871">
    <property type="entry name" value="ABC_transporter-like_CS"/>
</dbReference>
<dbReference type="SMART" id="SM00382">
    <property type="entry name" value="AAA"/>
    <property type="match status" value="1"/>
</dbReference>
<protein>
    <submittedName>
        <fullName evidence="6">ABC transporter related protein</fullName>
    </submittedName>
</protein>
<dbReference type="InterPro" id="IPR051782">
    <property type="entry name" value="ABC_Transporter_VariousFunc"/>
</dbReference>
<evidence type="ECO:0000313" key="7">
    <source>
        <dbReference type="Proteomes" id="UP000001880"/>
    </source>
</evidence>
<dbReference type="EMBL" id="CP001804">
    <property type="protein sequence ID" value="ACY12939.1"/>
    <property type="molecule type" value="Genomic_DNA"/>
</dbReference>
<dbReference type="STRING" id="502025.Hoch_0298"/>
<dbReference type="PANTHER" id="PTHR42939:SF1">
    <property type="entry name" value="ABC TRANSPORTER ATP-BINDING PROTEIN ALBC-RELATED"/>
    <property type="match status" value="1"/>
</dbReference>
<keyword evidence="7" id="KW-1185">Reference proteome</keyword>
<feature type="compositionally biased region" description="Gly residues" evidence="4">
    <location>
        <begin position="323"/>
        <end position="333"/>
    </location>
</feature>
<evidence type="ECO:0000256" key="2">
    <source>
        <dbReference type="ARBA" id="ARBA00022741"/>
    </source>
</evidence>
<sequence>MSAVIEVNDLRKRFRTPLRRNEVEILRGLSFSVEQGEVYGFLGPNGAGKTTTIRILMGLVAASGGSAKLLGEPVPSREARAKLGFLPESPYFYDYLTVAELLDLTGRLFGIEHRARKRRAEALIERVGLTRARKTPLKKYSKGMLQRAGLAQALINDPALVVLDEPTSGLDPVGRKDVRDIILSLREQGKTVFFSSHILADVETVSDRIGIVVGGLMRDTGSVRALCGDALLRTEVVVRVPAALSDADQAALVGDAGSVERRPVLGADGPSEALHELHLSLAPDADVDAFLAHARQHGARVESVSPRRRTLEDLFLHHAGVKAGAGAGPGAGPAGEPVAESQPSDDGTKNTAEDEGKGKDKDKEAEA</sequence>
<dbReference type="KEGG" id="hoh:Hoch_0298"/>
<dbReference type="SUPFAM" id="SSF52540">
    <property type="entry name" value="P-loop containing nucleoside triphosphate hydrolases"/>
    <property type="match status" value="1"/>
</dbReference>
<accession>D0LIR0</accession>
<dbReference type="eggNOG" id="COG1131">
    <property type="taxonomic scope" value="Bacteria"/>
</dbReference>
<gene>
    <name evidence="6" type="ordered locus">Hoch_0298</name>
</gene>
<dbReference type="GO" id="GO:0016887">
    <property type="term" value="F:ATP hydrolysis activity"/>
    <property type="evidence" value="ECO:0007669"/>
    <property type="project" value="InterPro"/>
</dbReference>
<dbReference type="CDD" id="cd03230">
    <property type="entry name" value="ABC_DR_subfamily_A"/>
    <property type="match status" value="1"/>
</dbReference>
<dbReference type="PROSITE" id="PS00211">
    <property type="entry name" value="ABC_TRANSPORTER_1"/>
    <property type="match status" value="1"/>
</dbReference>
<evidence type="ECO:0000313" key="6">
    <source>
        <dbReference type="EMBL" id="ACY12939.1"/>
    </source>
</evidence>
<evidence type="ECO:0000259" key="5">
    <source>
        <dbReference type="PROSITE" id="PS50893"/>
    </source>
</evidence>
<name>D0LIR0_HALO1</name>
<dbReference type="OrthoDB" id="9805130at2"/>